<evidence type="ECO:0000256" key="6">
    <source>
        <dbReference type="ARBA" id="ARBA00005013"/>
    </source>
</evidence>
<evidence type="ECO:0000256" key="19">
    <source>
        <dbReference type="ARBA" id="ARBA00022909"/>
    </source>
</evidence>
<dbReference type="PANTHER" id="PTHR20941">
    <property type="entry name" value="FOLATE SYNTHESIS PROTEINS"/>
    <property type="match status" value="1"/>
</dbReference>
<gene>
    <name evidence="26" type="ORF">HCDG_05743</name>
</gene>
<dbReference type="STRING" id="544712.C6HHR2"/>
<evidence type="ECO:0000256" key="4">
    <source>
        <dbReference type="ARBA" id="ARBA00001946"/>
    </source>
</evidence>
<comment type="pathway">
    <text evidence="6">Cofactor biosynthesis; tetrahydrofolate biosynthesis; 2-amino-4-hydroxy-6-hydroxymethyl-7,8-dihydropteridine diphosphate from 7,8-dihydroneopterin triphosphate: step 3/4.</text>
</comment>
<comment type="pathway">
    <text evidence="7">Cofactor biosynthesis; tetrahydrofolate biosynthesis; 2-amino-4-hydroxy-6-hydroxymethyl-7,8-dihydropteridine diphosphate from 7,8-dihydroneopterin triphosphate: step 4/4.</text>
</comment>
<dbReference type="EC" id="2.7.6.3" evidence="12"/>
<proteinExistence type="inferred from homology"/>
<evidence type="ECO:0000256" key="11">
    <source>
        <dbReference type="ARBA" id="ARBA00013043"/>
    </source>
</evidence>
<dbReference type="Gene3D" id="3.30.70.560">
    <property type="entry name" value="7,8-Dihydro-6-hydroxymethylpterin-pyrophosphokinase HPPK"/>
    <property type="match status" value="1"/>
</dbReference>
<dbReference type="FunFam" id="3.20.20.20:FF:000006">
    <property type="entry name" value="Dihydropteroate synthase"/>
    <property type="match status" value="1"/>
</dbReference>
<dbReference type="InterPro" id="IPR006390">
    <property type="entry name" value="DHP_synth_dom"/>
</dbReference>
<comment type="pathway">
    <text evidence="5">Cofactor biosynthesis; tetrahydrofolate biosynthesis; 7,8-dihydrofolate from 2-amino-4-hydroxy-6-hydroxymethyl-7,8-dihydropteridine diphosphate and 4-aminobenzoate: step 1/2.</text>
</comment>
<dbReference type="Proteomes" id="UP000002624">
    <property type="component" value="Unassembled WGS sequence"/>
</dbReference>
<evidence type="ECO:0000256" key="1">
    <source>
        <dbReference type="ARBA" id="ARBA00000012"/>
    </source>
</evidence>
<feature type="domain" description="Pterin-binding" evidence="25">
    <location>
        <begin position="397"/>
        <end position="675"/>
    </location>
</feature>
<evidence type="ECO:0000256" key="9">
    <source>
        <dbReference type="ARBA" id="ARBA00009951"/>
    </source>
</evidence>
<sequence length="685" mass="75001">MRLPIKLCLGPPGHSAIFPLLEEQLNLIGVFSNLIHWWRWATRAKELNHHQRRGGIEGCCCSQQNAPVKLLLRLLCLPFLVIDMEKQALSHCVGNIAGICRPGLSSQKLHLRIHRQLLVAPGIGTPRRESVLLVSRGRQSSSPLGRVLDSRRSFSLYRPSLGLCDQLMRQSVASEHQLQSEKCSGEHGFPLMNHQRNYSNSSTPGASASASVPSVSPCRAFIALGSNMGDRIAAIEEACREMEARGIKIIRTSNLFETAPMYVTDQESFFNGVCEIETALGPMALLNTLQSIETGMGRRKSIDKGPRNIDLDILLYNNLKFSSPRLDIPHKLMLEREFVLRPLCQLIPGESPPLSDKPRPYQSYLDSLPPSNPAPVAVTPLSPQLPPLCASDPKRKTHLMATLNVTPDSFSDGGKHPPTDLASLTETIRKFIRDGATIIDVGGESTRPDCDPVTEEVELSRVLPAIRLIRSLPEANSVAISIDTYRAAVAEAAVNAGADIINDVSGGSLDPNMPATMAKLQKTVILMHMRGTPQTMMKLTDYSAYKPGHGSGTGTGSGVVDGVANELMERIRVVENAGVRRWRIILDPGIGFAKAKEQNLELLRNLQSLRERFDGLRYLPWLLGTSRKAFIGHVTGVKKPSKRLWGTAATVTASVAGGADIVRVHDTDEMSQVVKMADAIYRNCD</sequence>
<dbReference type="GO" id="GO:0046656">
    <property type="term" value="P:folic acid biosynthetic process"/>
    <property type="evidence" value="ECO:0007669"/>
    <property type="project" value="UniProtKB-KW"/>
</dbReference>
<evidence type="ECO:0000256" key="16">
    <source>
        <dbReference type="ARBA" id="ARBA00022777"/>
    </source>
</evidence>
<keyword evidence="20" id="KW-0511">Multifunctional enzyme</keyword>
<dbReference type="GO" id="GO:0005524">
    <property type="term" value="F:ATP binding"/>
    <property type="evidence" value="ECO:0007669"/>
    <property type="project" value="UniProtKB-KW"/>
</dbReference>
<dbReference type="EMBL" id="GG692427">
    <property type="protein sequence ID" value="EER40346.1"/>
    <property type="molecule type" value="Genomic_DNA"/>
</dbReference>
<evidence type="ECO:0000256" key="7">
    <source>
        <dbReference type="ARBA" id="ARBA00005051"/>
    </source>
</evidence>
<keyword evidence="17" id="KW-0067">ATP-binding</keyword>
<comment type="function">
    <text evidence="21">Catalyzes three sequential steps of tetrahydrofolate biosynthesis.</text>
</comment>
<evidence type="ECO:0000256" key="10">
    <source>
        <dbReference type="ARBA" id="ARBA00012458"/>
    </source>
</evidence>
<evidence type="ECO:0000256" key="2">
    <source>
        <dbReference type="ARBA" id="ARBA00000198"/>
    </source>
</evidence>
<dbReference type="CDD" id="cd00483">
    <property type="entry name" value="HPPK"/>
    <property type="match status" value="1"/>
</dbReference>
<comment type="similarity">
    <text evidence="8">In the N-terminal section; belongs to the DHNA family.</text>
</comment>
<keyword evidence="14" id="KW-0479">Metal-binding</keyword>
<evidence type="ECO:0000256" key="8">
    <source>
        <dbReference type="ARBA" id="ARBA00009640"/>
    </source>
</evidence>
<dbReference type="CDD" id="cd00739">
    <property type="entry name" value="DHPS"/>
    <property type="match status" value="1"/>
</dbReference>
<dbReference type="InterPro" id="IPR000550">
    <property type="entry name" value="Hppk"/>
</dbReference>
<evidence type="ECO:0000256" key="22">
    <source>
        <dbReference type="ARBA" id="ARBA00061548"/>
    </source>
</evidence>
<dbReference type="GO" id="GO:0005740">
    <property type="term" value="C:mitochondrial envelope"/>
    <property type="evidence" value="ECO:0007669"/>
    <property type="project" value="TreeGrafter"/>
</dbReference>
<keyword evidence="13" id="KW-0808">Transferase</keyword>
<comment type="catalytic activity">
    <reaction evidence="3">
        <text>7,8-dihydroneopterin = 6-hydroxymethyl-7,8-dihydropterin + glycolaldehyde</text>
        <dbReference type="Rhea" id="RHEA:10540"/>
        <dbReference type="ChEBI" id="CHEBI:17001"/>
        <dbReference type="ChEBI" id="CHEBI:17071"/>
        <dbReference type="ChEBI" id="CHEBI:44841"/>
        <dbReference type="EC" id="4.1.2.25"/>
    </reaction>
</comment>
<dbReference type="OrthoDB" id="615426at2759"/>
<evidence type="ECO:0000256" key="3">
    <source>
        <dbReference type="ARBA" id="ARBA00001353"/>
    </source>
</evidence>
<dbReference type="GO" id="GO:0046654">
    <property type="term" value="P:tetrahydrofolate biosynthetic process"/>
    <property type="evidence" value="ECO:0007669"/>
    <property type="project" value="UniProtKB-UniPathway"/>
</dbReference>
<reference evidence="27" key="1">
    <citation type="submission" date="2009-05" db="EMBL/GenBank/DDBJ databases">
        <title>The genome sequence of Ajellomyces capsulatus strain H143.</title>
        <authorList>
            <person name="Champion M."/>
            <person name="Cuomo C.A."/>
            <person name="Ma L.-J."/>
            <person name="Henn M.R."/>
            <person name="Sil A."/>
            <person name="Goldman B."/>
            <person name="Young S.K."/>
            <person name="Kodira C.D."/>
            <person name="Zeng Q."/>
            <person name="Koehrsen M."/>
            <person name="Alvarado L."/>
            <person name="Berlin A.M."/>
            <person name="Borenstein D."/>
            <person name="Chen Z."/>
            <person name="Engels R."/>
            <person name="Freedman E."/>
            <person name="Gellesch M."/>
            <person name="Goldberg J."/>
            <person name="Griggs A."/>
            <person name="Gujja S."/>
            <person name="Heiman D.I."/>
            <person name="Hepburn T.A."/>
            <person name="Howarth C."/>
            <person name="Jen D."/>
            <person name="Larson L."/>
            <person name="Lewis B."/>
            <person name="Mehta T."/>
            <person name="Park D."/>
            <person name="Pearson M."/>
            <person name="Roberts A."/>
            <person name="Saif S."/>
            <person name="Shea T.D."/>
            <person name="Shenoy N."/>
            <person name="Sisk P."/>
            <person name="Stolte C."/>
            <person name="Sykes S."/>
            <person name="Walk T."/>
            <person name="White J."/>
            <person name="Yandava C."/>
            <person name="Klein B."/>
            <person name="McEwen J.G."/>
            <person name="Puccia R."/>
            <person name="Goldman G.H."/>
            <person name="Felipe M.S."/>
            <person name="Nino-Vega G."/>
            <person name="San-Blas G."/>
            <person name="Taylor J.W."/>
            <person name="Mendoza L."/>
            <person name="Galagan J.E."/>
            <person name="Nusbaum C."/>
            <person name="Birren B.W."/>
        </authorList>
    </citation>
    <scope>NUCLEOTIDE SEQUENCE [LARGE SCALE GENOMIC DNA]</scope>
    <source>
        <strain evidence="27">H143</strain>
    </source>
</reference>
<dbReference type="Gene3D" id="3.20.20.20">
    <property type="entry name" value="Dihydropteroate synthase-like"/>
    <property type="match status" value="1"/>
</dbReference>
<evidence type="ECO:0000256" key="13">
    <source>
        <dbReference type="ARBA" id="ARBA00022679"/>
    </source>
</evidence>
<protein>
    <recommendedName>
        <fullName evidence="23">Folic acid synthesis protein FOL1</fullName>
        <ecNumber evidence="10">2.5.1.15</ecNumber>
        <ecNumber evidence="12">2.7.6.3</ecNumber>
        <ecNumber evidence="11">4.1.2.25</ecNumber>
    </recommendedName>
    <alternativeName>
        <fullName evidence="24">Folic acid synthesis protein fol1</fullName>
    </alternativeName>
</protein>
<dbReference type="PANTHER" id="PTHR20941:SF1">
    <property type="entry name" value="FOLIC ACID SYNTHESIS PROTEIN FOL1"/>
    <property type="match status" value="1"/>
</dbReference>
<keyword evidence="15" id="KW-0547">Nucleotide-binding</keyword>
<evidence type="ECO:0000256" key="17">
    <source>
        <dbReference type="ARBA" id="ARBA00022840"/>
    </source>
</evidence>
<dbReference type="InterPro" id="IPR035907">
    <property type="entry name" value="Hppk_sf"/>
</dbReference>
<dbReference type="GO" id="GO:0016301">
    <property type="term" value="F:kinase activity"/>
    <property type="evidence" value="ECO:0007669"/>
    <property type="project" value="UniProtKB-KW"/>
</dbReference>
<dbReference type="NCBIfam" id="TIGR01496">
    <property type="entry name" value="DHPS"/>
    <property type="match status" value="1"/>
</dbReference>
<keyword evidence="16" id="KW-0418">Kinase</keyword>
<name>C6HHR2_AJECH</name>
<dbReference type="GO" id="GO:0004150">
    <property type="term" value="F:dihydroneopterin aldolase activity"/>
    <property type="evidence" value="ECO:0007669"/>
    <property type="project" value="UniProtKB-EC"/>
</dbReference>
<dbReference type="GO" id="GO:0004156">
    <property type="term" value="F:dihydropteroate synthase activity"/>
    <property type="evidence" value="ECO:0007669"/>
    <property type="project" value="UniProtKB-EC"/>
</dbReference>
<dbReference type="UniPathway" id="UPA00077">
    <property type="reaction ID" value="UER00155"/>
</dbReference>
<dbReference type="SUPFAM" id="SSF51717">
    <property type="entry name" value="Dihydropteroate synthetase-like"/>
    <property type="match status" value="1"/>
</dbReference>
<comment type="catalytic activity">
    <reaction evidence="2">
        <text>6-hydroxymethyl-7,8-dihydropterin + ATP = (7,8-dihydropterin-6-yl)methyl diphosphate + AMP + H(+)</text>
        <dbReference type="Rhea" id="RHEA:11412"/>
        <dbReference type="ChEBI" id="CHEBI:15378"/>
        <dbReference type="ChEBI" id="CHEBI:30616"/>
        <dbReference type="ChEBI" id="CHEBI:44841"/>
        <dbReference type="ChEBI" id="CHEBI:72950"/>
        <dbReference type="ChEBI" id="CHEBI:456215"/>
        <dbReference type="EC" id="2.7.6.3"/>
    </reaction>
</comment>
<dbReference type="eggNOG" id="KOG2544">
    <property type="taxonomic scope" value="Eukaryota"/>
</dbReference>
<dbReference type="Pfam" id="PF01288">
    <property type="entry name" value="HPPK"/>
    <property type="match status" value="1"/>
</dbReference>
<dbReference type="EC" id="4.1.2.25" evidence="11"/>
<evidence type="ECO:0000256" key="21">
    <source>
        <dbReference type="ARBA" id="ARBA00058009"/>
    </source>
</evidence>
<organism evidence="26 27">
    <name type="scientific">Ajellomyces capsulatus (strain H143)</name>
    <name type="common">Darling's disease fungus</name>
    <name type="synonym">Histoplasma capsulatum</name>
    <dbReference type="NCBI Taxonomy" id="544712"/>
    <lineage>
        <taxon>Eukaryota</taxon>
        <taxon>Fungi</taxon>
        <taxon>Dikarya</taxon>
        <taxon>Ascomycota</taxon>
        <taxon>Pezizomycotina</taxon>
        <taxon>Eurotiomycetes</taxon>
        <taxon>Eurotiomycetidae</taxon>
        <taxon>Onygenales</taxon>
        <taxon>Ajellomycetaceae</taxon>
        <taxon>Histoplasma</taxon>
    </lineage>
</organism>
<evidence type="ECO:0000313" key="27">
    <source>
        <dbReference type="Proteomes" id="UP000002624"/>
    </source>
</evidence>
<dbReference type="PROSITE" id="PS00793">
    <property type="entry name" value="DHPS_2"/>
    <property type="match status" value="1"/>
</dbReference>
<evidence type="ECO:0000256" key="12">
    <source>
        <dbReference type="ARBA" id="ARBA00013253"/>
    </source>
</evidence>
<evidence type="ECO:0000259" key="25">
    <source>
        <dbReference type="PROSITE" id="PS50972"/>
    </source>
</evidence>
<dbReference type="Pfam" id="PF00809">
    <property type="entry name" value="Pterin_bind"/>
    <property type="match status" value="1"/>
</dbReference>
<evidence type="ECO:0000256" key="18">
    <source>
        <dbReference type="ARBA" id="ARBA00022842"/>
    </source>
</evidence>
<evidence type="ECO:0000256" key="24">
    <source>
        <dbReference type="ARBA" id="ARBA00068111"/>
    </source>
</evidence>
<evidence type="ECO:0000313" key="26">
    <source>
        <dbReference type="EMBL" id="EER40346.1"/>
    </source>
</evidence>
<keyword evidence="18" id="KW-0460">Magnesium</keyword>
<accession>C6HHR2</accession>
<dbReference type="EC" id="2.5.1.15" evidence="10"/>
<dbReference type="SUPFAM" id="SSF55083">
    <property type="entry name" value="6-hydroxymethyl-7,8-dihydropterin pyrophosphokinase, HPPK"/>
    <property type="match status" value="1"/>
</dbReference>
<dbReference type="InterPro" id="IPR000489">
    <property type="entry name" value="Pterin-binding_dom"/>
</dbReference>
<evidence type="ECO:0000256" key="14">
    <source>
        <dbReference type="ARBA" id="ARBA00022723"/>
    </source>
</evidence>
<keyword evidence="19" id="KW-0289">Folate biosynthesis</keyword>
<dbReference type="VEuPathDB" id="FungiDB:HCDG_05743"/>
<dbReference type="InterPro" id="IPR045031">
    <property type="entry name" value="DHP_synth-like"/>
</dbReference>
<evidence type="ECO:0000256" key="20">
    <source>
        <dbReference type="ARBA" id="ARBA00023268"/>
    </source>
</evidence>
<dbReference type="InterPro" id="IPR011005">
    <property type="entry name" value="Dihydropteroate_synth-like_sf"/>
</dbReference>
<evidence type="ECO:0000256" key="5">
    <source>
        <dbReference type="ARBA" id="ARBA00004763"/>
    </source>
</evidence>
<dbReference type="GO" id="GO:0003848">
    <property type="term" value="F:2-amino-4-hydroxy-6-hydroxymethyldihydropteridine diphosphokinase activity"/>
    <property type="evidence" value="ECO:0007669"/>
    <property type="project" value="UniProtKB-EC"/>
</dbReference>
<dbReference type="PROSITE" id="PS00794">
    <property type="entry name" value="HPPK"/>
    <property type="match status" value="1"/>
</dbReference>
<dbReference type="PROSITE" id="PS50972">
    <property type="entry name" value="PTERIN_BINDING"/>
    <property type="match status" value="1"/>
</dbReference>
<comment type="similarity">
    <text evidence="22">In the central section; belongs to the HPPK family.</text>
</comment>
<dbReference type="NCBIfam" id="TIGR01498">
    <property type="entry name" value="folK"/>
    <property type="match status" value="1"/>
</dbReference>
<evidence type="ECO:0000256" key="23">
    <source>
        <dbReference type="ARBA" id="ARBA00067568"/>
    </source>
</evidence>
<comment type="cofactor">
    <cofactor evidence="4">
        <name>Mg(2+)</name>
        <dbReference type="ChEBI" id="CHEBI:18420"/>
    </cofactor>
</comment>
<dbReference type="GO" id="GO:0046872">
    <property type="term" value="F:metal ion binding"/>
    <property type="evidence" value="ECO:0007669"/>
    <property type="project" value="UniProtKB-KW"/>
</dbReference>
<comment type="similarity">
    <text evidence="9">In the C-terminal section; belongs to the DHPS family.</text>
</comment>
<comment type="catalytic activity">
    <reaction evidence="1">
        <text>(7,8-dihydropterin-6-yl)methyl diphosphate + 4-aminobenzoate = 7,8-dihydropteroate + diphosphate</text>
        <dbReference type="Rhea" id="RHEA:19949"/>
        <dbReference type="ChEBI" id="CHEBI:17836"/>
        <dbReference type="ChEBI" id="CHEBI:17839"/>
        <dbReference type="ChEBI" id="CHEBI:33019"/>
        <dbReference type="ChEBI" id="CHEBI:72950"/>
        <dbReference type="EC" id="2.5.1.15"/>
    </reaction>
</comment>
<evidence type="ECO:0000256" key="15">
    <source>
        <dbReference type="ARBA" id="ARBA00022741"/>
    </source>
</evidence>
<dbReference type="OMA" id="ESEPMYF"/>
<dbReference type="HOGENOM" id="CLU_008023_2_1_1"/>
<dbReference type="AlphaFoldDB" id="C6HHR2"/>